<evidence type="ECO:0000313" key="7">
    <source>
        <dbReference type="Proteomes" id="UP000176562"/>
    </source>
</evidence>
<evidence type="ECO:0000313" key="6">
    <source>
        <dbReference type="EMBL" id="AOZ68950.1"/>
    </source>
</evidence>
<dbReference type="SUPFAM" id="SSF46785">
    <property type="entry name" value="Winged helix' DNA-binding domain"/>
    <property type="match status" value="1"/>
</dbReference>
<dbReference type="AlphaFoldDB" id="A0A1D9MAY3"/>
<dbReference type="NCBIfam" id="NF002964">
    <property type="entry name" value="PRK03635.1"/>
    <property type="match status" value="1"/>
</dbReference>
<evidence type="ECO:0000256" key="3">
    <source>
        <dbReference type="ARBA" id="ARBA00023125"/>
    </source>
</evidence>
<protein>
    <submittedName>
        <fullName evidence="6">Transcriptional regulator ArgP</fullName>
    </submittedName>
</protein>
<dbReference type="Pfam" id="PF03466">
    <property type="entry name" value="LysR_substrate"/>
    <property type="match status" value="1"/>
</dbReference>
<dbReference type="EMBL" id="CP017781">
    <property type="protein sequence ID" value="AOZ68950.1"/>
    <property type="molecule type" value="Genomic_DNA"/>
</dbReference>
<evidence type="ECO:0000256" key="4">
    <source>
        <dbReference type="ARBA" id="ARBA00023163"/>
    </source>
</evidence>
<gene>
    <name evidence="6" type="ORF">LPB142_06150</name>
</gene>
<dbReference type="NCBIfam" id="TIGR03298">
    <property type="entry name" value="argP"/>
    <property type="match status" value="1"/>
</dbReference>
<dbReference type="InterPro" id="IPR005119">
    <property type="entry name" value="LysR_subst-bd"/>
</dbReference>
<keyword evidence="3" id="KW-0238">DNA-binding</keyword>
<sequence length="286" mass="30399">MFDYAALEALCAVLSAGSFEGAARALGLTPPAVSIRIKQLEERVGAVLVIRGQPCRGTEEGLRLARHAQAVALMEAELAPRASPPVLRIAVNADSLATWVIGALAEVEGRLFDLVIDDQDHSAEWLRRGEVVAAVTGSGEPVPGCDVVSLGHLRYLATASPAFAARYFPQGPSAEAFARAPALLFNEKDRLQHDWVAALTGARVALPCHRIGSSTAFVEAAERGLGWGMNPDRLVNRAITAGRLVTLAPAPLEVALYWQSQRRLRGPLAPLTRAIRAAAKAGLLQV</sequence>
<evidence type="ECO:0000256" key="2">
    <source>
        <dbReference type="ARBA" id="ARBA00023015"/>
    </source>
</evidence>
<name>A0A1D9MAY3_9RHOB</name>
<dbReference type="InterPro" id="IPR036388">
    <property type="entry name" value="WH-like_DNA-bd_sf"/>
</dbReference>
<proteinExistence type="inferred from homology"/>
<dbReference type="PROSITE" id="PS50931">
    <property type="entry name" value="HTH_LYSR"/>
    <property type="match status" value="1"/>
</dbReference>
<dbReference type="GO" id="GO:0003677">
    <property type="term" value="F:DNA binding"/>
    <property type="evidence" value="ECO:0007669"/>
    <property type="project" value="UniProtKB-KW"/>
</dbReference>
<keyword evidence="2" id="KW-0805">Transcription regulation</keyword>
<dbReference type="InterPro" id="IPR017685">
    <property type="entry name" value="ArgP"/>
</dbReference>
<organism evidence="6 7">
    <name type="scientific">Rhodobacter xanthinilyticus</name>
    <dbReference type="NCBI Taxonomy" id="1850250"/>
    <lineage>
        <taxon>Bacteria</taxon>
        <taxon>Pseudomonadati</taxon>
        <taxon>Pseudomonadota</taxon>
        <taxon>Alphaproteobacteria</taxon>
        <taxon>Rhodobacterales</taxon>
        <taxon>Rhodobacter group</taxon>
        <taxon>Rhodobacter</taxon>
    </lineage>
</organism>
<dbReference type="STRING" id="1850250.LPB142_06150"/>
<dbReference type="InterPro" id="IPR000847">
    <property type="entry name" value="LysR_HTH_N"/>
</dbReference>
<keyword evidence="4" id="KW-0804">Transcription</keyword>
<dbReference type="Gene3D" id="3.40.190.290">
    <property type="match status" value="1"/>
</dbReference>
<dbReference type="Gene3D" id="1.10.10.10">
    <property type="entry name" value="Winged helix-like DNA-binding domain superfamily/Winged helix DNA-binding domain"/>
    <property type="match status" value="1"/>
</dbReference>
<dbReference type="PANTHER" id="PTHR30579">
    <property type="entry name" value="TRANSCRIPTIONAL REGULATOR"/>
    <property type="match status" value="1"/>
</dbReference>
<dbReference type="NCBIfam" id="NF009888">
    <property type="entry name" value="PRK13348.1"/>
    <property type="match status" value="1"/>
</dbReference>
<dbReference type="KEGG" id="rhp:LPB142_06150"/>
<dbReference type="SUPFAM" id="SSF53850">
    <property type="entry name" value="Periplasmic binding protein-like II"/>
    <property type="match status" value="1"/>
</dbReference>
<reference evidence="6 7" key="1">
    <citation type="submission" date="2016-10" db="EMBL/GenBank/DDBJ databases">
        <title>Rhodobacter sp. LPB0142, isolated from sea water.</title>
        <authorList>
            <person name="Kim E."/>
            <person name="Yi H."/>
        </authorList>
    </citation>
    <scope>NUCLEOTIDE SEQUENCE [LARGE SCALE GENOMIC DNA]</scope>
    <source>
        <strain evidence="6 7">LPB0142</strain>
    </source>
</reference>
<dbReference type="GO" id="GO:0003700">
    <property type="term" value="F:DNA-binding transcription factor activity"/>
    <property type="evidence" value="ECO:0007669"/>
    <property type="project" value="InterPro"/>
</dbReference>
<dbReference type="Pfam" id="PF00126">
    <property type="entry name" value="HTH_1"/>
    <property type="match status" value="1"/>
</dbReference>
<comment type="similarity">
    <text evidence="1">Belongs to the LysR transcriptional regulatory family.</text>
</comment>
<evidence type="ECO:0000256" key="1">
    <source>
        <dbReference type="ARBA" id="ARBA00009437"/>
    </source>
</evidence>
<keyword evidence="7" id="KW-1185">Reference proteome</keyword>
<feature type="domain" description="HTH lysR-type" evidence="5">
    <location>
        <begin position="2"/>
        <end position="58"/>
    </location>
</feature>
<dbReference type="Proteomes" id="UP000176562">
    <property type="component" value="Chromosome"/>
</dbReference>
<dbReference type="InterPro" id="IPR050176">
    <property type="entry name" value="LTTR"/>
</dbReference>
<dbReference type="PANTHER" id="PTHR30579:SF2">
    <property type="entry name" value="HTH-TYPE TRANSCRIPTIONAL REGULATOR ARGP"/>
    <property type="match status" value="1"/>
</dbReference>
<dbReference type="RefSeq" id="WP_071165829.1">
    <property type="nucleotide sequence ID" value="NZ_CP017781.1"/>
</dbReference>
<evidence type="ECO:0000259" key="5">
    <source>
        <dbReference type="PROSITE" id="PS50931"/>
    </source>
</evidence>
<dbReference type="InterPro" id="IPR036390">
    <property type="entry name" value="WH_DNA-bd_sf"/>
</dbReference>
<accession>A0A1D9MAY3</accession>